<evidence type="ECO:0000256" key="2">
    <source>
        <dbReference type="ARBA" id="ARBA00009638"/>
    </source>
</evidence>
<evidence type="ECO:0000256" key="5">
    <source>
        <dbReference type="ARBA" id="ARBA00022741"/>
    </source>
</evidence>
<evidence type="ECO:0000256" key="4">
    <source>
        <dbReference type="ARBA" id="ARBA00022723"/>
    </source>
</evidence>
<gene>
    <name evidence="10" type="primary">engB</name>
    <name evidence="12" type="ORF">H8710_01085</name>
</gene>
<dbReference type="InterPro" id="IPR005225">
    <property type="entry name" value="Small_GTP-bd"/>
</dbReference>
<comment type="cofactor">
    <cofactor evidence="1">
        <name>Mg(2+)</name>
        <dbReference type="ChEBI" id="CHEBI:18420"/>
    </cofactor>
</comment>
<sequence>MNYHKVSFLASYGLLKQIPPSSKIEIAFAGRSNVGKSSLINKLFNRKGLARVSAVPGKTATINFYDLDDTVHIVDLPGYGYAKVAKTEKVRWAELIEGYLNDESRSMELVVLLVDSRHPATRLDIDMIDYLIETEKPFIIALTKMDKLNKTERQNRLSSIADEIPCGGDITIVPFSAETGEGVEALREIIEEIASYDGENGEGDASDAEA</sequence>
<keyword evidence="5 10" id="KW-0547">Nucleotide-binding</keyword>
<dbReference type="RefSeq" id="WP_249293542.1">
    <property type="nucleotide sequence ID" value="NZ_JACRSV010000001.1"/>
</dbReference>
<evidence type="ECO:0000256" key="7">
    <source>
        <dbReference type="ARBA" id="ARBA00023134"/>
    </source>
</evidence>
<evidence type="ECO:0000313" key="13">
    <source>
        <dbReference type="Proteomes" id="UP000610760"/>
    </source>
</evidence>
<dbReference type="GO" id="GO:0005525">
    <property type="term" value="F:GTP binding"/>
    <property type="evidence" value="ECO:0007669"/>
    <property type="project" value="UniProtKB-UniRule"/>
</dbReference>
<dbReference type="InterPro" id="IPR030393">
    <property type="entry name" value="G_ENGB_dom"/>
</dbReference>
<dbReference type="PANTHER" id="PTHR11649">
    <property type="entry name" value="MSS1/TRME-RELATED GTP-BINDING PROTEIN"/>
    <property type="match status" value="1"/>
</dbReference>
<dbReference type="NCBIfam" id="TIGR00231">
    <property type="entry name" value="small_GTP"/>
    <property type="match status" value="1"/>
</dbReference>
<evidence type="ECO:0000259" key="11">
    <source>
        <dbReference type="PROSITE" id="PS51706"/>
    </source>
</evidence>
<dbReference type="GO" id="GO:0000917">
    <property type="term" value="P:division septum assembly"/>
    <property type="evidence" value="ECO:0007669"/>
    <property type="project" value="UniProtKB-KW"/>
</dbReference>
<dbReference type="GO" id="GO:0046872">
    <property type="term" value="F:metal ion binding"/>
    <property type="evidence" value="ECO:0007669"/>
    <property type="project" value="UniProtKB-KW"/>
</dbReference>
<organism evidence="12 13">
    <name type="scientific">Fumia xinanensis</name>
    <dbReference type="NCBI Taxonomy" id="2763659"/>
    <lineage>
        <taxon>Bacteria</taxon>
        <taxon>Bacillati</taxon>
        <taxon>Bacillota</taxon>
        <taxon>Clostridia</taxon>
        <taxon>Eubacteriales</taxon>
        <taxon>Oscillospiraceae</taxon>
        <taxon>Fumia</taxon>
    </lineage>
</organism>
<dbReference type="PROSITE" id="PS51706">
    <property type="entry name" value="G_ENGB"/>
    <property type="match status" value="1"/>
</dbReference>
<name>A0A926E2R0_9FIRM</name>
<dbReference type="Pfam" id="PF01926">
    <property type="entry name" value="MMR_HSR1"/>
    <property type="match status" value="1"/>
</dbReference>
<comment type="similarity">
    <text evidence="2 10">Belongs to the TRAFAC class TrmE-Era-EngA-EngB-Septin-like GTPase superfamily. EngB GTPase family.</text>
</comment>
<dbReference type="InterPro" id="IPR006073">
    <property type="entry name" value="GTP-bd"/>
</dbReference>
<protein>
    <recommendedName>
        <fullName evidence="10">Probable GTP-binding protein EngB</fullName>
    </recommendedName>
</protein>
<evidence type="ECO:0000256" key="9">
    <source>
        <dbReference type="ARBA" id="ARBA00023306"/>
    </source>
</evidence>
<keyword evidence="4" id="KW-0479">Metal-binding</keyword>
<proteinExistence type="inferred from homology"/>
<comment type="caution">
    <text evidence="12">The sequence shown here is derived from an EMBL/GenBank/DDBJ whole genome shotgun (WGS) entry which is preliminary data.</text>
</comment>
<evidence type="ECO:0000256" key="1">
    <source>
        <dbReference type="ARBA" id="ARBA00001946"/>
    </source>
</evidence>
<reference evidence="12" key="1">
    <citation type="submission" date="2020-08" db="EMBL/GenBank/DDBJ databases">
        <title>Genome public.</title>
        <authorList>
            <person name="Liu C."/>
            <person name="Sun Q."/>
        </authorList>
    </citation>
    <scope>NUCLEOTIDE SEQUENCE</scope>
    <source>
        <strain evidence="12">NSJ-33</strain>
    </source>
</reference>
<comment type="function">
    <text evidence="10">Necessary for normal cell division and for the maintenance of normal septation.</text>
</comment>
<dbReference type="CDD" id="cd01876">
    <property type="entry name" value="YihA_EngB"/>
    <property type="match status" value="1"/>
</dbReference>
<dbReference type="InterPro" id="IPR019987">
    <property type="entry name" value="GTP-bd_ribosome_bio_YsxC"/>
</dbReference>
<keyword evidence="6" id="KW-0460">Magnesium</keyword>
<evidence type="ECO:0000256" key="10">
    <source>
        <dbReference type="HAMAP-Rule" id="MF_00321"/>
    </source>
</evidence>
<keyword evidence="9 10" id="KW-0131">Cell cycle</keyword>
<dbReference type="PANTHER" id="PTHR11649:SF13">
    <property type="entry name" value="ENGB-TYPE G DOMAIN-CONTAINING PROTEIN"/>
    <property type="match status" value="1"/>
</dbReference>
<dbReference type="Proteomes" id="UP000610760">
    <property type="component" value="Unassembled WGS sequence"/>
</dbReference>
<dbReference type="NCBIfam" id="TIGR03598">
    <property type="entry name" value="GTPase_YsxC"/>
    <property type="match status" value="1"/>
</dbReference>
<keyword evidence="8 10" id="KW-0717">Septation</keyword>
<dbReference type="AlphaFoldDB" id="A0A926E2R0"/>
<dbReference type="SUPFAM" id="SSF52540">
    <property type="entry name" value="P-loop containing nucleoside triphosphate hydrolases"/>
    <property type="match status" value="1"/>
</dbReference>
<keyword evidence="3 10" id="KW-0132">Cell division</keyword>
<dbReference type="HAMAP" id="MF_00321">
    <property type="entry name" value="GTPase_EngB"/>
    <property type="match status" value="1"/>
</dbReference>
<dbReference type="EMBL" id="JACRSV010000001">
    <property type="protein sequence ID" value="MBC8558653.1"/>
    <property type="molecule type" value="Genomic_DNA"/>
</dbReference>
<keyword evidence="13" id="KW-1185">Reference proteome</keyword>
<evidence type="ECO:0000256" key="3">
    <source>
        <dbReference type="ARBA" id="ARBA00022618"/>
    </source>
</evidence>
<dbReference type="InterPro" id="IPR027417">
    <property type="entry name" value="P-loop_NTPase"/>
</dbReference>
<dbReference type="Gene3D" id="3.40.50.300">
    <property type="entry name" value="P-loop containing nucleotide triphosphate hydrolases"/>
    <property type="match status" value="1"/>
</dbReference>
<accession>A0A926E2R0</accession>
<dbReference type="FunFam" id="3.40.50.300:FF:000098">
    <property type="entry name" value="Probable GTP-binding protein EngB"/>
    <property type="match status" value="1"/>
</dbReference>
<evidence type="ECO:0000256" key="8">
    <source>
        <dbReference type="ARBA" id="ARBA00023210"/>
    </source>
</evidence>
<feature type="domain" description="EngB-type G" evidence="11">
    <location>
        <begin position="22"/>
        <end position="196"/>
    </location>
</feature>
<evidence type="ECO:0000313" key="12">
    <source>
        <dbReference type="EMBL" id="MBC8558653.1"/>
    </source>
</evidence>
<keyword evidence="7 10" id="KW-0342">GTP-binding</keyword>
<evidence type="ECO:0000256" key="6">
    <source>
        <dbReference type="ARBA" id="ARBA00022842"/>
    </source>
</evidence>